<accession>A0ABT4KT28</accession>
<evidence type="ECO:0000313" key="4">
    <source>
        <dbReference type="Proteomes" id="UP001144341"/>
    </source>
</evidence>
<comment type="similarity">
    <text evidence="1">Belongs to the RelE toxin family.</text>
</comment>
<dbReference type="InterPro" id="IPR051803">
    <property type="entry name" value="TA_system_RelE-like_toxin"/>
</dbReference>
<name>A0ABT4KT28_9SPHI</name>
<dbReference type="InterPro" id="IPR035093">
    <property type="entry name" value="RelE/ParE_toxin_dom_sf"/>
</dbReference>
<protein>
    <submittedName>
        <fullName evidence="3">Type II toxin-antitoxin system RelE/ParE family toxin</fullName>
    </submittedName>
</protein>
<comment type="caution">
    <text evidence="3">The sequence shown here is derived from an EMBL/GenBank/DDBJ whole genome shotgun (WGS) entry which is preliminary data.</text>
</comment>
<organism evidence="3 4">
    <name type="scientific">Pedobacter rhodius</name>
    <dbReference type="NCBI Taxonomy" id="3004098"/>
    <lineage>
        <taxon>Bacteria</taxon>
        <taxon>Pseudomonadati</taxon>
        <taxon>Bacteroidota</taxon>
        <taxon>Sphingobacteriia</taxon>
        <taxon>Sphingobacteriales</taxon>
        <taxon>Sphingobacteriaceae</taxon>
        <taxon>Pedobacter</taxon>
    </lineage>
</organism>
<dbReference type="PANTHER" id="PTHR33755">
    <property type="entry name" value="TOXIN PARE1-RELATED"/>
    <property type="match status" value="1"/>
</dbReference>
<sequence>MVKNNIEVFWTKTAQSQLKELYEYISQASLQNAIQVVSTLTEAVADAAKHPQKYKIDKYKKDNDGTYRAFEKHHIRISYRNENNAIRILRVRHTKMNPKNF</sequence>
<keyword evidence="2" id="KW-1277">Toxin-antitoxin system</keyword>
<evidence type="ECO:0000256" key="1">
    <source>
        <dbReference type="ARBA" id="ARBA00006226"/>
    </source>
</evidence>
<reference evidence="3" key="1">
    <citation type="submission" date="2022-12" db="EMBL/GenBank/DDBJ databases">
        <title>Genome sequence of SJ11.</title>
        <authorList>
            <person name="Woo H."/>
        </authorList>
    </citation>
    <scope>NUCLEOTIDE SEQUENCE</scope>
    <source>
        <strain evidence="3">SJ11</strain>
    </source>
</reference>
<evidence type="ECO:0000256" key="2">
    <source>
        <dbReference type="ARBA" id="ARBA00022649"/>
    </source>
</evidence>
<dbReference type="Pfam" id="PF05016">
    <property type="entry name" value="ParE_toxin"/>
    <property type="match status" value="1"/>
</dbReference>
<evidence type="ECO:0000313" key="3">
    <source>
        <dbReference type="EMBL" id="MCZ4222086.1"/>
    </source>
</evidence>
<dbReference type="InterPro" id="IPR007712">
    <property type="entry name" value="RelE/ParE_toxin"/>
</dbReference>
<dbReference type="EMBL" id="JAPWGL010000001">
    <property type="protein sequence ID" value="MCZ4222086.1"/>
    <property type="molecule type" value="Genomic_DNA"/>
</dbReference>
<dbReference type="Gene3D" id="3.30.2310.20">
    <property type="entry name" value="RelE-like"/>
    <property type="match status" value="1"/>
</dbReference>
<proteinExistence type="inferred from homology"/>
<keyword evidence="4" id="KW-1185">Reference proteome</keyword>
<dbReference type="RefSeq" id="WP_269413900.1">
    <property type="nucleotide sequence ID" value="NZ_JAPWGL010000001.1"/>
</dbReference>
<gene>
    <name evidence="3" type="ORF">O0931_02130</name>
</gene>
<dbReference type="Proteomes" id="UP001144341">
    <property type="component" value="Unassembled WGS sequence"/>
</dbReference>